<feature type="domain" description="C3H1-type" evidence="4">
    <location>
        <begin position="493"/>
        <end position="520"/>
    </location>
</feature>
<dbReference type="GO" id="GO:0003723">
    <property type="term" value="F:RNA binding"/>
    <property type="evidence" value="ECO:0007669"/>
    <property type="project" value="InterPro"/>
</dbReference>
<feature type="compositionally biased region" description="Pro residues" evidence="3">
    <location>
        <begin position="35"/>
        <end position="52"/>
    </location>
</feature>
<dbReference type="OMA" id="PENCGRP"/>
<feature type="zinc finger region" description="C3H1-type" evidence="2">
    <location>
        <begin position="414"/>
        <end position="437"/>
    </location>
</feature>
<dbReference type="InterPro" id="IPR045348">
    <property type="entry name" value="CPSF4/Yth1"/>
</dbReference>
<name>A0A8R1XZ87_ONCVO</name>
<dbReference type="Gene3D" id="4.10.1000.10">
    <property type="entry name" value="Zinc finger, CCCH-type"/>
    <property type="match status" value="1"/>
</dbReference>
<accession>A0A8R1XZ87</accession>
<feature type="zinc finger region" description="C3H1-type" evidence="2">
    <location>
        <begin position="493"/>
        <end position="520"/>
    </location>
</feature>
<dbReference type="SMART" id="SM00356">
    <property type="entry name" value="ZnF_C3H1"/>
    <property type="match status" value="4"/>
</dbReference>
<evidence type="ECO:0000313" key="5">
    <source>
        <dbReference type="EnsemblMetazoa" id="OVOC3355.1"/>
    </source>
</evidence>
<sequence length="575" mass="64757">MSYRHGFRQGRSGLVDLTQNETILPLKITVGCDALPPPPPPPPLPLPPPLPSLPSSSTSSILPEPLSLQLTASNPFITGSYWRDAESFYEPITTIMNEIRYCEPLYVSNVGMFRNNDVNQMTQSHSGSRTSFNYIRLIDSPPPPPELGMPIKQTAMSLQITNFKKDSDDVQHTEKDIIQNNHQVIQSDILSGQCTKFTVGLEKEETISNESNLTMRSQFKGKVFKLPENCGRPQSSEGRTFPLKIRNDDMNYDSSDYNEPQYEKDSHRDSPDSSLKLISSMKHSSPIDQAPAVIRTATKIVRKVVPPMQKILVPNMDITDTGNSSSASGHPNTLVTASKIAKLTKPVSSNGTMSKNGMSWRRRQTNEDLEVEDEVPAKKHTQIVSTHNVPFNMRKINRKLRRIRDKLYTQTSHECFEFAEHGHCEAGAFCPFNHNGDSTHRMAKICSKLMTGSCRGRCGQAHCLSSHQMPICDYFLRRTCSDEHCPYLHVKHTVGSKPCEDFNRGICKKGSSCSSPHRYYYSVIKKKCDRLEMSSVSQVLSRHGETNKSEESDEECDIDEKSTLQKELELLPFIR</sequence>
<evidence type="ECO:0000256" key="1">
    <source>
        <dbReference type="ARBA" id="ARBA00022737"/>
    </source>
</evidence>
<feature type="domain" description="C3H1-type" evidence="4">
    <location>
        <begin position="414"/>
        <end position="437"/>
    </location>
</feature>
<dbReference type="GO" id="GO:0008270">
    <property type="term" value="F:zinc ion binding"/>
    <property type="evidence" value="ECO:0007669"/>
    <property type="project" value="UniProtKB-KW"/>
</dbReference>
<feature type="domain" description="C3H1-type" evidence="4">
    <location>
        <begin position="466"/>
        <end position="492"/>
    </location>
</feature>
<dbReference type="PANTHER" id="PTHR23102:SF24">
    <property type="entry name" value="CLEAVAGE AND POLYADENYLATION SPECIFICITY FACTOR SUBUNIT 4"/>
    <property type="match status" value="1"/>
</dbReference>
<feature type="region of interest" description="Disordered" evidence="3">
    <location>
        <begin position="34"/>
        <end position="58"/>
    </location>
</feature>
<evidence type="ECO:0000259" key="4">
    <source>
        <dbReference type="PROSITE" id="PS50103"/>
    </source>
</evidence>
<protein>
    <recommendedName>
        <fullName evidence="4">C3H1-type domain-containing protein</fullName>
    </recommendedName>
</protein>
<feature type="zinc finger region" description="C3H1-type" evidence="2">
    <location>
        <begin position="466"/>
        <end position="492"/>
    </location>
</feature>
<reference evidence="5" key="2">
    <citation type="submission" date="2022-06" db="UniProtKB">
        <authorList>
            <consortium name="EnsemblMetazoa"/>
        </authorList>
    </citation>
    <scope>IDENTIFICATION</scope>
</reference>
<feature type="compositionally biased region" description="Basic and acidic residues" evidence="3">
    <location>
        <begin position="261"/>
        <end position="271"/>
    </location>
</feature>
<dbReference type="EMBL" id="CMVM020000092">
    <property type="status" value="NOT_ANNOTATED_CDS"/>
    <property type="molecule type" value="Genomic_DNA"/>
</dbReference>
<keyword evidence="6" id="KW-1185">Reference proteome</keyword>
<feature type="region of interest" description="Disordered" evidence="3">
    <location>
        <begin position="228"/>
        <end position="274"/>
    </location>
</feature>
<reference evidence="6" key="1">
    <citation type="submission" date="2013-10" db="EMBL/GenBank/DDBJ databases">
        <title>Genome sequencing of Onchocerca volvulus.</title>
        <authorList>
            <person name="Cotton J."/>
            <person name="Tsai J."/>
            <person name="Stanley E."/>
            <person name="Tracey A."/>
            <person name="Holroyd N."/>
            <person name="Lustigman S."/>
            <person name="Berriman M."/>
        </authorList>
    </citation>
    <scope>NUCLEOTIDE SEQUENCE</scope>
</reference>
<proteinExistence type="predicted"/>
<dbReference type="PANTHER" id="PTHR23102">
    <property type="entry name" value="CLEAVAGE AND POLYADENYLATION SPECIFICITY FACTOR SUBUNIT 4-RELATED"/>
    <property type="match status" value="1"/>
</dbReference>
<evidence type="ECO:0000256" key="3">
    <source>
        <dbReference type="SAM" id="MobiDB-lite"/>
    </source>
</evidence>
<keyword evidence="2" id="KW-0862">Zinc</keyword>
<keyword evidence="1" id="KW-0677">Repeat</keyword>
<dbReference type="PROSITE" id="PS50103">
    <property type="entry name" value="ZF_C3H1"/>
    <property type="match status" value="3"/>
</dbReference>
<dbReference type="InterPro" id="IPR000571">
    <property type="entry name" value="Znf_CCCH"/>
</dbReference>
<feature type="region of interest" description="Disordered" evidence="3">
    <location>
        <begin position="539"/>
        <end position="560"/>
    </location>
</feature>
<evidence type="ECO:0000256" key="2">
    <source>
        <dbReference type="PROSITE-ProRule" id="PRU00723"/>
    </source>
</evidence>
<keyword evidence="2" id="KW-0863">Zinc-finger</keyword>
<keyword evidence="2" id="KW-0479">Metal-binding</keyword>
<organism evidence="5 6">
    <name type="scientific">Onchocerca volvulus</name>
    <dbReference type="NCBI Taxonomy" id="6282"/>
    <lineage>
        <taxon>Eukaryota</taxon>
        <taxon>Metazoa</taxon>
        <taxon>Ecdysozoa</taxon>
        <taxon>Nematoda</taxon>
        <taxon>Chromadorea</taxon>
        <taxon>Rhabditida</taxon>
        <taxon>Spirurina</taxon>
        <taxon>Spiruromorpha</taxon>
        <taxon>Filarioidea</taxon>
        <taxon>Onchocercidae</taxon>
        <taxon>Onchocerca</taxon>
    </lineage>
</organism>
<evidence type="ECO:0000313" key="6">
    <source>
        <dbReference type="Proteomes" id="UP000024404"/>
    </source>
</evidence>
<dbReference type="AlphaFoldDB" id="A0A8R1XZ87"/>
<dbReference type="Proteomes" id="UP000024404">
    <property type="component" value="Unassembled WGS sequence"/>
</dbReference>
<dbReference type="EnsemblMetazoa" id="OVOC3355.1">
    <property type="protein sequence ID" value="OVOC3355.1"/>
    <property type="gene ID" value="WBGene00240164"/>
</dbReference>